<name>A0A4Y2Q9T5_ARAVE</name>
<reference evidence="1 2" key="1">
    <citation type="journal article" date="2019" name="Sci. Rep.">
        <title>Orb-weaving spider Araneus ventricosus genome elucidates the spidroin gene catalogue.</title>
        <authorList>
            <person name="Kono N."/>
            <person name="Nakamura H."/>
            <person name="Ohtoshi R."/>
            <person name="Moran D.A.P."/>
            <person name="Shinohara A."/>
            <person name="Yoshida Y."/>
            <person name="Fujiwara M."/>
            <person name="Mori M."/>
            <person name="Tomita M."/>
            <person name="Arakawa K."/>
        </authorList>
    </citation>
    <scope>NUCLEOTIDE SEQUENCE [LARGE SCALE GENOMIC DNA]</scope>
</reference>
<evidence type="ECO:0000313" key="2">
    <source>
        <dbReference type="Proteomes" id="UP000499080"/>
    </source>
</evidence>
<sequence>MNFGMKSCRHNCVSVQIFDHNWKLDDVPTAYSVLFNHTTRWPGGKVSASGSDVSKFETRFRSRAVGNTSRSPPQAQPVEWVGLEMGTKVSNHSILSTLLRLSPLKEPSPRDFGVKTEGGRREGVSFLQAPLKPDLLGRIRHELNSPNLGGHLPHHPTPAVAYIMALGNELWWARIIGPPHRAYILSDLRNSPPLKRSQPPQTDLRRS</sequence>
<organism evidence="1 2">
    <name type="scientific">Araneus ventricosus</name>
    <name type="common">Orbweaver spider</name>
    <name type="synonym">Epeira ventricosa</name>
    <dbReference type="NCBI Taxonomy" id="182803"/>
    <lineage>
        <taxon>Eukaryota</taxon>
        <taxon>Metazoa</taxon>
        <taxon>Ecdysozoa</taxon>
        <taxon>Arthropoda</taxon>
        <taxon>Chelicerata</taxon>
        <taxon>Arachnida</taxon>
        <taxon>Araneae</taxon>
        <taxon>Araneomorphae</taxon>
        <taxon>Entelegynae</taxon>
        <taxon>Araneoidea</taxon>
        <taxon>Araneidae</taxon>
        <taxon>Araneus</taxon>
    </lineage>
</organism>
<gene>
    <name evidence="1" type="ORF">AVEN_142739_1</name>
</gene>
<protein>
    <submittedName>
        <fullName evidence="1">Uncharacterized protein</fullName>
    </submittedName>
</protein>
<dbReference type="Proteomes" id="UP000499080">
    <property type="component" value="Unassembled WGS sequence"/>
</dbReference>
<comment type="caution">
    <text evidence="1">The sequence shown here is derived from an EMBL/GenBank/DDBJ whole genome shotgun (WGS) entry which is preliminary data.</text>
</comment>
<accession>A0A4Y2Q9T5</accession>
<keyword evidence="2" id="KW-1185">Reference proteome</keyword>
<dbReference type="AlphaFoldDB" id="A0A4Y2Q9T5"/>
<proteinExistence type="predicted"/>
<evidence type="ECO:0000313" key="1">
    <source>
        <dbReference type="EMBL" id="GBN60928.1"/>
    </source>
</evidence>
<dbReference type="EMBL" id="BGPR01013492">
    <property type="protein sequence ID" value="GBN60928.1"/>
    <property type="molecule type" value="Genomic_DNA"/>
</dbReference>